<dbReference type="EMBL" id="BLLF01002614">
    <property type="protein sequence ID" value="GFH24717.1"/>
    <property type="molecule type" value="Genomic_DNA"/>
</dbReference>
<dbReference type="GO" id="GO:0002188">
    <property type="term" value="P:translation reinitiation"/>
    <property type="evidence" value="ECO:0007669"/>
    <property type="project" value="TreeGrafter"/>
</dbReference>
<reference evidence="5 6" key="1">
    <citation type="submission" date="2020-02" db="EMBL/GenBank/DDBJ databases">
        <title>Draft genome sequence of Haematococcus lacustris strain NIES-144.</title>
        <authorList>
            <person name="Morimoto D."/>
            <person name="Nakagawa S."/>
            <person name="Yoshida T."/>
            <person name="Sawayama S."/>
        </authorList>
    </citation>
    <scope>NUCLEOTIDE SEQUENCE [LARGE SCALE GENOMIC DNA]</scope>
    <source>
        <strain evidence="5 6">NIES-144</strain>
    </source>
</reference>
<keyword evidence="2 5" id="KW-0396">Initiation factor</keyword>
<keyword evidence="1" id="KW-0963">Cytoplasm</keyword>
<gene>
    <name evidence="5" type="ORF">HaLaN_22567</name>
</gene>
<feature type="domain" description="eIF3a PCI" evidence="4">
    <location>
        <begin position="55"/>
        <end position="183"/>
    </location>
</feature>
<dbReference type="Pfam" id="PF22591">
    <property type="entry name" value="eIF3a_PCI_TPR-like"/>
    <property type="match status" value="1"/>
</dbReference>
<accession>A0A699ZPF5</accession>
<keyword evidence="6" id="KW-1185">Reference proteome</keyword>
<proteinExistence type="predicted"/>
<evidence type="ECO:0000313" key="6">
    <source>
        <dbReference type="Proteomes" id="UP000485058"/>
    </source>
</evidence>
<dbReference type="InterPro" id="IPR027512">
    <property type="entry name" value="EIF3A"/>
</dbReference>
<dbReference type="GO" id="GO:0071541">
    <property type="term" value="C:eukaryotic translation initiation factor 3 complex, eIF3m"/>
    <property type="evidence" value="ECO:0007669"/>
    <property type="project" value="TreeGrafter"/>
</dbReference>
<feature type="non-terminal residue" evidence="5">
    <location>
        <position position="1"/>
    </location>
</feature>
<name>A0A699ZPF5_HAELA</name>
<dbReference type="GO" id="GO:0071540">
    <property type="term" value="C:eukaryotic translation initiation factor 3 complex, eIF3e"/>
    <property type="evidence" value="ECO:0007669"/>
    <property type="project" value="TreeGrafter"/>
</dbReference>
<dbReference type="GO" id="GO:0001732">
    <property type="term" value="P:formation of cytoplasmic translation initiation complex"/>
    <property type="evidence" value="ECO:0007669"/>
    <property type="project" value="TreeGrafter"/>
</dbReference>
<evidence type="ECO:0000256" key="1">
    <source>
        <dbReference type="ARBA" id="ARBA00022490"/>
    </source>
</evidence>
<dbReference type="GO" id="GO:0003743">
    <property type="term" value="F:translation initiation factor activity"/>
    <property type="evidence" value="ECO:0007669"/>
    <property type="project" value="UniProtKB-KW"/>
</dbReference>
<protein>
    <submittedName>
        <fullName evidence="5">Eukaryotic translation initiation factor 3 subunit 10</fullName>
    </submittedName>
</protein>
<dbReference type="PANTHER" id="PTHR14005">
    <property type="entry name" value="EUKARYOTIC TRANSLATION INITIATION FACTOR 3, THETA SUBUNIT"/>
    <property type="match status" value="1"/>
</dbReference>
<organism evidence="5 6">
    <name type="scientific">Haematococcus lacustris</name>
    <name type="common">Green alga</name>
    <name type="synonym">Haematococcus pluvialis</name>
    <dbReference type="NCBI Taxonomy" id="44745"/>
    <lineage>
        <taxon>Eukaryota</taxon>
        <taxon>Viridiplantae</taxon>
        <taxon>Chlorophyta</taxon>
        <taxon>core chlorophytes</taxon>
        <taxon>Chlorophyceae</taxon>
        <taxon>CS clade</taxon>
        <taxon>Chlamydomonadales</taxon>
        <taxon>Haematococcaceae</taxon>
        <taxon>Haematococcus</taxon>
    </lineage>
</organism>
<dbReference type="PANTHER" id="PTHR14005:SF0">
    <property type="entry name" value="EUKARYOTIC TRANSLATION INITIATION FACTOR 3 SUBUNIT A"/>
    <property type="match status" value="1"/>
</dbReference>
<feature type="non-terminal residue" evidence="5">
    <location>
        <position position="234"/>
    </location>
</feature>
<dbReference type="Gene3D" id="4.10.860.10">
    <property type="entry name" value="UVR domain"/>
    <property type="match status" value="1"/>
</dbReference>
<dbReference type="Gene3D" id="1.25.40.860">
    <property type="match status" value="1"/>
</dbReference>
<dbReference type="InterPro" id="IPR054711">
    <property type="entry name" value="eIF3a_PCI_TPR-like"/>
</dbReference>
<keyword evidence="3" id="KW-0648">Protein biosynthesis</keyword>
<evidence type="ECO:0000256" key="2">
    <source>
        <dbReference type="ARBA" id="ARBA00022540"/>
    </source>
</evidence>
<evidence type="ECO:0000259" key="4">
    <source>
        <dbReference type="Pfam" id="PF22591"/>
    </source>
</evidence>
<evidence type="ECO:0000313" key="5">
    <source>
        <dbReference type="EMBL" id="GFH24717.1"/>
    </source>
</evidence>
<comment type="caution">
    <text evidence="5">The sequence shown here is derived from an EMBL/GenBank/DDBJ whole genome shotgun (WGS) entry which is preliminary data.</text>
</comment>
<sequence>MSAGRGVSRASPVTGPDVAAQPCASLLPLAGWKWEVPDSDKPLSDPCASRGASRVACDLEMWAEAFRSVEDIQSLILLQKKSPKQQSMATYYARLTQIFAVSENHLYNAYAWLKLFNFSRSFNKNMTPADFQAMSSSVLLAMLSILPYDVKQGQALDEMAVDQEKERILRMANILGYQVDANKDYRTVLSRAALLSSVGAVNVLALVPPELLQYGLNLVHCGSYAGGWGLGLAF</sequence>
<dbReference type="GO" id="GO:0043614">
    <property type="term" value="C:multi-eIF complex"/>
    <property type="evidence" value="ECO:0007669"/>
    <property type="project" value="TreeGrafter"/>
</dbReference>
<dbReference type="GO" id="GO:0003729">
    <property type="term" value="F:mRNA binding"/>
    <property type="evidence" value="ECO:0007669"/>
    <property type="project" value="TreeGrafter"/>
</dbReference>
<dbReference type="Proteomes" id="UP000485058">
    <property type="component" value="Unassembled WGS sequence"/>
</dbReference>
<evidence type="ECO:0000256" key="3">
    <source>
        <dbReference type="ARBA" id="ARBA00022917"/>
    </source>
</evidence>
<dbReference type="AlphaFoldDB" id="A0A699ZPF5"/>